<accession>A0A4Q4N1K7</accession>
<dbReference type="AlphaFoldDB" id="A0A4Q4N1K7"/>
<proteinExistence type="predicted"/>
<evidence type="ECO:0000313" key="1">
    <source>
        <dbReference type="EMBL" id="RYN67418.1"/>
    </source>
</evidence>
<dbReference type="VEuPathDB" id="FungiDB:CC77DRAFT_1095282"/>
<gene>
    <name evidence="1" type="ORF">AA0117_g11529</name>
</gene>
<name>A0A4Q4N1K7_ALTAL</name>
<dbReference type="Proteomes" id="UP000291422">
    <property type="component" value="Unassembled WGS sequence"/>
</dbReference>
<sequence length="98" mass="11696">MFYQITSRITVFIIERAYEVITGQEMNVDVYIMNILRFYWDWATGMSGFALHSIKWIILGLIMLLDQLLVWLGRQITMVTEAMHDRRLQYDDLNAVQF</sequence>
<evidence type="ECO:0000313" key="2">
    <source>
        <dbReference type="Proteomes" id="UP000291422"/>
    </source>
</evidence>
<comment type="caution">
    <text evidence="1">The sequence shown here is derived from an EMBL/GenBank/DDBJ whole genome shotgun (WGS) entry which is preliminary data.</text>
</comment>
<organism evidence="1 2">
    <name type="scientific">Alternaria alternata</name>
    <name type="common">Alternaria rot fungus</name>
    <name type="synonym">Torula alternata</name>
    <dbReference type="NCBI Taxonomy" id="5599"/>
    <lineage>
        <taxon>Eukaryota</taxon>
        <taxon>Fungi</taxon>
        <taxon>Dikarya</taxon>
        <taxon>Ascomycota</taxon>
        <taxon>Pezizomycotina</taxon>
        <taxon>Dothideomycetes</taxon>
        <taxon>Pleosporomycetidae</taxon>
        <taxon>Pleosporales</taxon>
        <taxon>Pleosporineae</taxon>
        <taxon>Pleosporaceae</taxon>
        <taxon>Alternaria</taxon>
        <taxon>Alternaria sect. Alternaria</taxon>
        <taxon>Alternaria alternata complex</taxon>
    </lineage>
</organism>
<protein>
    <submittedName>
        <fullName evidence="1">Uncharacterized protein</fullName>
    </submittedName>
</protein>
<dbReference type="EMBL" id="PDXD01000053">
    <property type="protein sequence ID" value="RYN67418.1"/>
    <property type="molecule type" value="Genomic_DNA"/>
</dbReference>
<reference evidence="2" key="1">
    <citation type="journal article" date="2019" name="bioRxiv">
        <title>Genomics, evolutionary history and diagnostics of the Alternaria alternata species group including apple and Asian pear pathotypes.</title>
        <authorList>
            <person name="Armitage A.D."/>
            <person name="Cockerton H.M."/>
            <person name="Sreenivasaprasad S."/>
            <person name="Woodhall J.W."/>
            <person name="Lane C.R."/>
            <person name="Harrison R.J."/>
            <person name="Clarkson J.P."/>
        </authorList>
    </citation>
    <scope>NUCLEOTIDE SEQUENCE [LARGE SCALE GENOMIC DNA]</scope>
    <source>
        <strain evidence="2">FERA 1177</strain>
    </source>
</reference>